<feature type="transmembrane region" description="Helical" evidence="1">
    <location>
        <begin position="162"/>
        <end position="184"/>
    </location>
</feature>
<reference evidence="2" key="1">
    <citation type="submission" date="2007-07" db="EMBL/GenBank/DDBJ databases">
        <title>PCAP assembly of the Caenorhabditis remanei genome.</title>
        <authorList>
            <consortium name="The Caenorhabditis remanei Sequencing Consortium"/>
            <person name="Wilson R.K."/>
        </authorList>
    </citation>
    <scope>NUCLEOTIDE SEQUENCE [LARGE SCALE GENOMIC DNA]</scope>
    <source>
        <strain evidence="2">PB4641</strain>
    </source>
</reference>
<dbReference type="Proteomes" id="UP000008281">
    <property type="component" value="Unassembled WGS sequence"/>
</dbReference>
<dbReference type="InParanoid" id="E3N6N0"/>
<dbReference type="AlphaFoldDB" id="E3N6N0"/>
<keyword evidence="1" id="KW-1133">Transmembrane helix</keyword>
<feature type="transmembrane region" description="Helical" evidence="1">
    <location>
        <begin position="50"/>
        <end position="68"/>
    </location>
</feature>
<accession>E3N6N0</accession>
<gene>
    <name evidence="2" type="ORF">CRE_06931</name>
</gene>
<organism evidence="3">
    <name type="scientific">Caenorhabditis remanei</name>
    <name type="common">Caenorhabditis vulgaris</name>
    <dbReference type="NCBI Taxonomy" id="31234"/>
    <lineage>
        <taxon>Eukaryota</taxon>
        <taxon>Metazoa</taxon>
        <taxon>Ecdysozoa</taxon>
        <taxon>Nematoda</taxon>
        <taxon>Chromadorea</taxon>
        <taxon>Rhabditida</taxon>
        <taxon>Rhabditina</taxon>
        <taxon>Rhabditomorpha</taxon>
        <taxon>Rhabditoidea</taxon>
        <taxon>Rhabditidae</taxon>
        <taxon>Peloderinae</taxon>
        <taxon>Caenorhabditis</taxon>
    </lineage>
</organism>
<name>E3N6N0_CAERE</name>
<evidence type="ECO:0000313" key="3">
    <source>
        <dbReference type="Proteomes" id="UP000008281"/>
    </source>
</evidence>
<proteinExistence type="predicted"/>
<dbReference type="EMBL" id="DS268541">
    <property type="protein sequence ID" value="EFO88163.1"/>
    <property type="molecule type" value="Genomic_DNA"/>
</dbReference>
<keyword evidence="3" id="KW-1185">Reference proteome</keyword>
<keyword evidence="1" id="KW-0472">Membrane</keyword>
<evidence type="ECO:0000256" key="1">
    <source>
        <dbReference type="SAM" id="Phobius"/>
    </source>
</evidence>
<sequence length="197" mass="22960">MLVIALVGNLLYENVSNDYKSWVHSDEIIIPDSMILLIMTASVVKVYSKMMYPVAVGMTFLMVLLFMIQNKLMDLYEDFKTMITRKKIKEYPNDILNQKLKIIDLLLEDDPPIWNHREALDQLNRKYLLLGLIPLLMVLVIPVTVNIVISFRFITTMDSQEFLALIASFVTISLILICFPFFYYCDSLSLRIYRGEK</sequence>
<dbReference type="HOGENOM" id="CLU_1385337_0_0_1"/>
<protein>
    <submittedName>
        <fullName evidence="2">Uncharacterized protein</fullName>
    </submittedName>
</protein>
<keyword evidence="1" id="KW-0812">Transmembrane</keyword>
<feature type="transmembrane region" description="Helical" evidence="1">
    <location>
        <begin position="127"/>
        <end position="150"/>
    </location>
</feature>
<evidence type="ECO:0000313" key="2">
    <source>
        <dbReference type="EMBL" id="EFO88163.1"/>
    </source>
</evidence>